<dbReference type="EMBL" id="UINC01158256">
    <property type="protein sequence ID" value="SVD55697.1"/>
    <property type="molecule type" value="Genomic_DNA"/>
</dbReference>
<evidence type="ECO:0000313" key="1">
    <source>
        <dbReference type="EMBL" id="SVD55697.1"/>
    </source>
</evidence>
<gene>
    <name evidence="1" type="ORF">METZ01_LOCUS408551</name>
</gene>
<accession>A0A382WA20</accession>
<name>A0A382WA20_9ZZZZ</name>
<reference evidence="1" key="1">
    <citation type="submission" date="2018-05" db="EMBL/GenBank/DDBJ databases">
        <authorList>
            <person name="Lanie J.A."/>
            <person name="Ng W.-L."/>
            <person name="Kazmierczak K.M."/>
            <person name="Andrzejewski T.M."/>
            <person name="Davidsen T.M."/>
            <person name="Wayne K.J."/>
            <person name="Tettelin H."/>
            <person name="Glass J.I."/>
            <person name="Rusch D."/>
            <person name="Podicherti R."/>
            <person name="Tsui H.-C.T."/>
            <person name="Winkler M.E."/>
        </authorList>
    </citation>
    <scope>NUCLEOTIDE SEQUENCE</scope>
</reference>
<protein>
    <submittedName>
        <fullName evidence="1">Uncharacterized protein</fullName>
    </submittedName>
</protein>
<proteinExistence type="predicted"/>
<sequence>MNVFYDLQGKMRKPLLLGELSSLINKETVSMFNLLMKITPTWNAMF</sequence>
<dbReference type="AlphaFoldDB" id="A0A382WA20"/>
<organism evidence="1">
    <name type="scientific">marine metagenome</name>
    <dbReference type="NCBI Taxonomy" id="408172"/>
    <lineage>
        <taxon>unclassified sequences</taxon>
        <taxon>metagenomes</taxon>
        <taxon>ecological metagenomes</taxon>
    </lineage>
</organism>